<keyword evidence="3" id="KW-1185">Reference proteome</keyword>
<reference evidence="2 3" key="1">
    <citation type="submission" date="2020-05" db="EMBL/GenBank/DDBJ databases">
        <title>Bremerella alba sp. nov., a novel planctomycete isolated from the surface of the macroalga Fucus spiralis.</title>
        <authorList>
            <person name="Godinho O."/>
            <person name="Botelho R."/>
            <person name="Albuquerque L."/>
            <person name="Wiegand S."/>
            <person name="Da Costa M.S."/>
            <person name="Lobo-Da-Cunha A."/>
            <person name="Jogler C."/>
            <person name="Lage O.M."/>
        </authorList>
    </citation>
    <scope>NUCLEOTIDE SEQUENCE [LARGE SCALE GENOMIC DNA]</scope>
    <source>
        <strain evidence="2 3">FF15</strain>
    </source>
</reference>
<feature type="signal peptide" evidence="1">
    <location>
        <begin position="1"/>
        <end position="20"/>
    </location>
</feature>
<name>A0A7V8V4J1_9BACT</name>
<dbReference type="AlphaFoldDB" id="A0A7V8V4J1"/>
<sequence>MRNVVLAFLLLLASAQVATAQRVNINGPGNVRLPEGLVTYMQYLQEEQLESLQLFTTYLEERVKEKAVPEGVLLNVQAIYTEAQLRASGDKVVKQEKLGQLVEIYDKRKQLDAQNPNATWFGVNRLKLGTMMQTEYEAFRREAEQPKKASPRKER</sequence>
<accession>A0A7V8V4J1</accession>
<gene>
    <name evidence="2" type="ORF">HOV93_18560</name>
</gene>
<proteinExistence type="predicted"/>
<evidence type="ECO:0000313" key="2">
    <source>
        <dbReference type="EMBL" id="MBA2114690.1"/>
    </source>
</evidence>
<organism evidence="2 3">
    <name type="scientific">Bremerella alba</name>
    <dbReference type="NCBI Taxonomy" id="980252"/>
    <lineage>
        <taxon>Bacteria</taxon>
        <taxon>Pseudomonadati</taxon>
        <taxon>Planctomycetota</taxon>
        <taxon>Planctomycetia</taxon>
        <taxon>Pirellulales</taxon>
        <taxon>Pirellulaceae</taxon>
        <taxon>Bremerella</taxon>
    </lineage>
</organism>
<dbReference type="EMBL" id="JABRWO010000004">
    <property type="protein sequence ID" value="MBA2114690.1"/>
    <property type="molecule type" value="Genomic_DNA"/>
</dbReference>
<comment type="caution">
    <text evidence="2">The sequence shown here is derived from an EMBL/GenBank/DDBJ whole genome shotgun (WGS) entry which is preliminary data.</text>
</comment>
<protein>
    <submittedName>
        <fullName evidence="2">Uncharacterized protein</fullName>
    </submittedName>
</protein>
<evidence type="ECO:0000313" key="3">
    <source>
        <dbReference type="Proteomes" id="UP000551616"/>
    </source>
</evidence>
<dbReference type="Proteomes" id="UP000551616">
    <property type="component" value="Unassembled WGS sequence"/>
</dbReference>
<dbReference type="RefSeq" id="WP_207396145.1">
    <property type="nucleotide sequence ID" value="NZ_JABRWO010000004.1"/>
</dbReference>
<evidence type="ECO:0000256" key="1">
    <source>
        <dbReference type="SAM" id="SignalP"/>
    </source>
</evidence>
<keyword evidence="1" id="KW-0732">Signal</keyword>
<feature type="chain" id="PRO_5031406063" evidence="1">
    <location>
        <begin position="21"/>
        <end position="155"/>
    </location>
</feature>